<accession>A0A1G6EC41</accession>
<dbReference type="Gene3D" id="3.40.50.150">
    <property type="entry name" value="Vaccinia Virus protein VP39"/>
    <property type="match status" value="1"/>
</dbReference>
<dbReference type="AlphaFoldDB" id="A0A1G6EC41"/>
<dbReference type="GO" id="GO:0008168">
    <property type="term" value="F:methyltransferase activity"/>
    <property type="evidence" value="ECO:0007669"/>
    <property type="project" value="UniProtKB-KW"/>
</dbReference>
<evidence type="ECO:0000313" key="1">
    <source>
        <dbReference type="EMBL" id="SDB54900.1"/>
    </source>
</evidence>
<organism evidence="1 2">
    <name type="scientific">Desulfonatronum thiosulfatophilum</name>
    <dbReference type="NCBI Taxonomy" id="617002"/>
    <lineage>
        <taxon>Bacteria</taxon>
        <taxon>Pseudomonadati</taxon>
        <taxon>Thermodesulfobacteriota</taxon>
        <taxon>Desulfovibrionia</taxon>
        <taxon>Desulfovibrionales</taxon>
        <taxon>Desulfonatronaceae</taxon>
        <taxon>Desulfonatronum</taxon>
    </lineage>
</organism>
<dbReference type="InterPro" id="IPR029063">
    <property type="entry name" value="SAM-dependent_MTases_sf"/>
</dbReference>
<dbReference type="RefSeq" id="WP_208596656.1">
    <property type="nucleotide sequence ID" value="NZ_FMXO01000017.1"/>
</dbReference>
<dbReference type="GO" id="GO:0032259">
    <property type="term" value="P:methylation"/>
    <property type="evidence" value="ECO:0007669"/>
    <property type="project" value="UniProtKB-KW"/>
</dbReference>
<proteinExistence type="predicted"/>
<sequence length="220" mass="24792">MGFAVDRQWLDSLALHTQVVIKKSRLNWQHGRLLYATLRQFLHTRAHEERGHSPATILETGMARGFSAVCMARAMIDAGCPGTVLTLDILPHNTPLYWNCIDDLNGKKTRSELLSPWSEELERIIFTQGWTKQQLLRTGLSRIHFAYLDAQHTLDDVLAEYVYVRDRQGPGDMIVFDDVTPGLFDGVVQAAGEIENQGLYRIARLKVSGQRGYAVAVRAS</sequence>
<dbReference type="Proteomes" id="UP000198771">
    <property type="component" value="Unassembled WGS sequence"/>
</dbReference>
<reference evidence="1 2" key="1">
    <citation type="submission" date="2016-10" db="EMBL/GenBank/DDBJ databases">
        <authorList>
            <person name="de Groot N.N."/>
        </authorList>
    </citation>
    <scope>NUCLEOTIDE SEQUENCE [LARGE SCALE GENOMIC DNA]</scope>
    <source>
        <strain evidence="1 2">ASO4-2</strain>
    </source>
</reference>
<dbReference type="EMBL" id="FMXO01000017">
    <property type="protein sequence ID" value="SDB54900.1"/>
    <property type="molecule type" value="Genomic_DNA"/>
</dbReference>
<name>A0A1G6EC41_9BACT</name>
<keyword evidence="1" id="KW-0808">Transferase</keyword>
<keyword evidence="2" id="KW-1185">Reference proteome</keyword>
<gene>
    <name evidence="1" type="ORF">SAMN05660653_02724</name>
</gene>
<protein>
    <submittedName>
        <fullName evidence="1">Methyltransferase domain-containing protein</fullName>
    </submittedName>
</protein>
<keyword evidence="1" id="KW-0489">Methyltransferase</keyword>
<dbReference type="Pfam" id="PF13578">
    <property type="entry name" value="Methyltransf_24"/>
    <property type="match status" value="1"/>
</dbReference>
<dbReference type="SUPFAM" id="SSF53335">
    <property type="entry name" value="S-adenosyl-L-methionine-dependent methyltransferases"/>
    <property type="match status" value="1"/>
</dbReference>
<evidence type="ECO:0000313" key="2">
    <source>
        <dbReference type="Proteomes" id="UP000198771"/>
    </source>
</evidence>
<dbReference type="STRING" id="617002.SAMN05660653_02724"/>